<evidence type="ECO:0000256" key="4">
    <source>
        <dbReference type="ARBA" id="ARBA00022932"/>
    </source>
</evidence>
<feature type="compositionally biased region" description="Low complexity" evidence="6">
    <location>
        <begin position="81"/>
        <end position="93"/>
    </location>
</feature>
<keyword evidence="4" id="KW-0239">DNA-directed DNA polymerase</keyword>
<feature type="domain" description="DNA-directed DNA polymerase family A palm" evidence="7">
    <location>
        <begin position="929"/>
        <end position="1186"/>
    </location>
</feature>
<feature type="compositionally biased region" description="Acidic residues" evidence="6">
    <location>
        <begin position="899"/>
        <end position="908"/>
    </location>
</feature>
<comment type="catalytic activity">
    <reaction evidence="5">
        <text>DNA(n) + a 2'-deoxyribonucleoside 5'-triphosphate = DNA(n+1) + diphosphate</text>
        <dbReference type="Rhea" id="RHEA:22508"/>
        <dbReference type="Rhea" id="RHEA-COMP:17339"/>
        <dbReference type="Rhea" id="RHEA-COMP:17340"/>
        <dbReference type="ChEBI" id="CHEBI:33019"/>
        <dbReference type="ChEBI" id="CHEBI:61560"/>
        <dbReference type="ChEBI" id="CHEBI:173112"/>
        <dbReference type="EC" id="2.7.7.7"/>
    </reaction>
</comment>
<dbReference type="PRINTS" id="PR00868">
    <property type="entry name" value="DNAPOLI"/>
</dbReference>
<feature type="compositionally biased region" description="Low complexity" evidence="6">
    <location>
        <begin position="1126"/>
        <end position="1152"/>
    </location>
</feature>
<dbReference type="Gene3D" id="3.30.70.370">
    <property type="match status" value="2"/>
</dbReference>
<accession>A0A835SLS3</accession>
<feature type="region of interest" description="Disordered" evidence="6">
    <location>
        <begin position="419"/>
        <end position="450"/>
    </location>
</feature>
<dbReference type="SMR" id="A0A835SLS3"/>
<dbReference type="Gene3D" id="1.20.1060.10">
    <property type="entry name" value="Taq DNA Polymerase, Chain T, domain 4"/>
    <property type="match status" value="1"/>
</dbReference>
<dbReference type="InterPro" id="IPR001098">
    <property type="entry name" value="DNA-dir_DNA_pol_A_palm_dom"/>
</dbReference>
<proteinExistence type="predicted"/>
<dbReference type="CDD" id="cd08638">
    <property type="entry name" value="DNA_pol_A_theta"/>
    <property type="match status" value="1"/>
</dbReference>
<feature type="region of interest" description="Disordered" evidence="6">
    <location>
        <begin position="1119"/>
        <end position="1158"/>
    </location>
</feature>
<dbReference type="PROSITE" id="PS00447">
    <property type="entry name" value="DNA_POLYMERASE_A"/>
    <property type="match status" value="1"/>
</dbReference>
<evidence type="ECO:0000256" key="2">
    <source>
        <dbReference type="ARBA" id="ARBA00022679"/>
    </source>
</evidence>
<dbReference type="InterPro" id="IPR002298">
    <property type="entry name" value="DNA_polymerase_A"/>
</dbReference>
<dbReference type="GO" id="GO:0006302">
    <property type="term" value="P:double-strand break repair"/>
    <property type="evidence" value="ECO:0007669"/>
    <property type="project" value="TreeGrafter"/>
</dbReference>
<keyword evidence="9" id="KW-1185">Reference proteome</keyword>
<feature type="compositionally biased region" description="Low complexity" evidence="6">
    <location>
        <begin position="248"/>
        <end position="266"/>
    </location>
</feature>
<evidence type="ECO:0000256" key="5">
    <source>
        <dbReference type="ARBA" id="ARBA00049244"/>
    </source>
</evidence>
<dbReference type="GO" id="GO:0003677">
    <property type="term" value="F:DNA binding"/>
    <property type="evidence" value="ECO:0007669"/>
    <property type="project" value="InterPro"/>
</dbReference>
<gene>
    <name evidence="8" type="ORF">HXX76_011120</name>
</gene>
<feature type="region of interest" description="Disordered" evidence="6">
    <location>
        <begin position="233"/>
        <end position="286"/>
    </location>
</feature>
<feature type="region of interest" description="Disordered" evidence="6">
    <location>
        <begin position="899"/>
        <end position="920"/>
    </location>
</feature>
<dbReference type="Gene3D" id="1.10.150.20">
    <property type="entry name" value="5' to 3' exonuclease, C-terminal subdomain"/>
    <property type="match status" value="1"/>
</dbReference>
<dbReference type="OrthoDB" id="2320933at2759"/>
<feature type="compositionally biased region" description="Gly residues" evidence="6">
    <location>
        <begin position="769"/>
        <end position="778"/>
    </location>
</feature>
<dbReference type="InterPro" id="IPR043502">
    <property type="entry name" value="DNA/RNA_pol_sf"/>
</dbReference>
<feature type="compositionally biased region" description="Gly residues" evidence="6">
    <location>
        <begin position="910"/>
        <end position="920"/>
    </location>
</feature>
<feature type="region of interest" description="Disordered" evidence="6">
    <location>
        <begin position="1"/>
        <end position="217"/>
    </location>
</feature>
<feature type="compositionally biased region" description="Low complexity" evidence="6">
    <location>
        <begin position="20"/>
        <end position="37"/>
    </location>
</feature>
<dbReference type="SUPFAM" id="SSF56672">
    <property type="entry name" value="DNA/RNA polymerases"/>
    <property type="match status" value="1"/>
</dbReference>
<evidence type="ECO:0000256" key="1">
    <source>
        <dbReference type="ARBA" id="ARBA00012417"/>
    </source>
</evidence>
<sequence length="1240" mass="124786">MGAASQHAVGGSGGPWPPTQMGQQPQAQRSSQLQQGQQQGGGAGSDMVAGAAGSAAFNELGTTTDRPGALQPAAPQPPRSAPGAGPSGSATAAVQHPSAAATKPWWEVEMAELDALLGGGASGSGARGAGGSDVQATLSADGRLVAPGVTTSPSGSAPGTAWPLPPQPPRQAQVLAQAQPQAQAAPPLARSTAWRHAWSSSGAAAAPSPSAAVSGAGGGAAAATAAAGPAGAAVQGAAGGGQRKRPRAAAPGEAAAVAAEPATSAPDPRPAAAPEPKKRAGAAAKAAQPVAAGARAALQALCEPLDDRGGEAGAAVGLAGPGPAAEAARRGVGPALVRDVCSPQISSELRSAVRSARVLLVGLLYAACEGPVWQYVTNMQPTLAKPQRECLLKARRLLSKDPELLASSIAAIAAAAAPAPAPPPATGRGPPGGAAASAAGGGGGGPGPAGARLRPGVGVFATEQQEVCVGVGVLCLDQAGFESLLAAAPGGGGGGGGGGVAAPANLAAAAAAANAPLYLLRTIPWPPPQLPATGTVAGGGIPGGAAAARGRPGPGGGGGPGAVPRPALLSLLDEMLVSAPCPALCCNAKALIREALALGWRPPAPSALRLLDPVLLAWLEAPQLAQRDEKEIEGYTLETLCGPRYGVGLATSGPGGELLAGPLLRLRRGLVASAQLFETVRLRAQPWLRPEAVQVEMQLAFLLGRMEAVGMAVDAEGLERKARAVQARMDALSASACRLLGGRPLNLGSAAQLAVVLYEELRLPPPPQLGGGGGGGQMDPGTDRHGRARTHLPTDEAALKHLAPLHPLPGLVLQYRALQNVRTKWLQPDWLPLLVTRSPGLALGGGGAGQQQLLPRLSCSWNQTQTATGRLSSSSPNLQAVTKYEVKVEVEAADWPEGLEQEEQEEQPGEAGGGDGGGGGTVRTLTVVARAAFVAPAGRLLVSADYSQIELRLLAHLSGDLRLQQLLRSGGDVFRQIAAAWLRPGTQPGGISSRDREQAKRIIYAIIYGMSPQGLAQALSDHGVEVKEATALRSSFLRHFAGVQSFITSSLHHARRHGFITTGLLGRRRPISGLASNDTRVRAEAERKVVNSIVQGSAADLIKMAMTLWGTYSHPAAAATDQQRLPQTQQQQAQAAGAAGAPAGTAAAAEAAPPLPPGCPPPLQEGCVDLIGSIHDEILFECDAQPEVLRRLVGAAHCLMCGVVALDVPLCVKVSVGQSWGSLQELPDDFAREVPAAVPA</sequence>
<dbReference type="Pfam" id="PF00476">
    <property type="entry name" value="DNA_pol_A"/>
    <property type="match status" value="1"/>
</dbReference>
<protein>
    <recommendedName>
        <fullName evidence="1">DNA-directed DNA polymerase</fullName>
        <ecNumber evidence="1">2.7.7.7</ecNumber>
    </recommendedName>
</protein>
<dbReference type="InterPro" id="IPR019760">
    <property type="entry name" value="DNA-dir_DNA_pol_A_CS"/>
</dbReference>
<feature type="region of interest" description="Disordered" evidence="6">
    <location>
        <begin position="766"/>
        <end position="787"/>
    </location>
</feature>
<dbReference type="Proteomes" id="UP000650467">
    <property type="component" value="Unassembled WGS sequence"/>
</dbReference>
<dbReference type="EMBL" id="JAEHOC010000031">
    <property type="protein sequence ID" value="KAG2429354.1"/>
    <property type="molecule type" value="Genomic_DNA"/>
</dbReference>
<evidence type="ECO:0000256" key="3">
    <source>
        <dbReference type="ARBA" id="ARBA00022695"/>
    </source>
</evidence>
<keyword evidence="2" id="KW-0808">Transferase</keyword>
<evidence type="ECO:0000256" key="6">
    <source>
        <dbReference type="SAM" id="MobiDB-lite"/>
    </source>
</evidence>
<feature type="compositionally biased region" description="Gly residues" evidence="6">
    <location>
        <begin position="439"/>
        <end position="448"/>
    </location>
</feature>
<evidence type="ECO:0000313" key="9">
    <source>
        <dbReference type="Proteomes" id="UP000650467"/>
    </source>
</evidence>
<dbReference type="PANTHER" id="PTHR10133:SF62">
    <property type="entry name" value="DNA POLYMERASE THETA"/>
    <property type="match status" value="1"/>
</dbReference>
<dbReference type="GO" id="GO:0006261">
    <property type="term" value="P:DNA-templated DNA replication"/>
    <property type="evidence" value="ECO:0007669"/>
    <property type="project" value="InterPro"/>
</dbReference>
<dbReference type="EC" id="2.7.7.7" evidence="1"/>
<dbReference type="FunFam" id="1.10.150.20:FF:000002">
    <property type="entry name" value="DNA polymerase I"/>
    <property type="match status" value="1"/>
</dbReference>
<feature type="compositionally biased region" description="Gly residues" evidence="6">
    <location>
        <begin position="117"/>
        <end position="131"/>
    </location>
</feature>
<feature type="compositionally biased region" description="Low complexity" evidence="6">
    <location>
        <begin position="199"/>
        <end position="214"/>
    </location>
</feature>
<dbReference type="PANTHER" id="PTHR10133">
    <property type="entry name" value="DNA POLYMERASE I"/>
    <property type="match status" value="1"/>
</dbReference>
<dbReference type="GO" id="GO:0003887">
    <property type="term" value="F:DNA-directed DNA polymerase activity"/>
    <property type="evidence" value="ECO:0007669"/>
    <property type="project" value="UniProtKB-KW"/>
</dbReference>
<organism evidence="8 9">
    <name type="scientific">Chlamydomonas incerta</name>
    <dbReference type="NCBI Taxonomy" id="51695"/>
    <lineage>
        <taxon>Eukaryota</taxon>
        <taxon>Viridiplantae</taxon>
        <taxon>Chlorophyta</taxon>
        <taxon>core chlorophytes</taxon>
        <taxon>Chlorophyceae</taxon>
        <taxon>CS clade</taxon>
        <taxon>Chlamydomonadales</taxon>
        <taxon>Chlamydomonadaceae</taxon>
        <taxon>Chlamydomonas</taxon>
    </lineage>
</organism>
<keyword evidence="3" id="KW-0548">Nucleotidyltransferase</keyword>
<reference evidence="8" key="1">
    <citation type="journal article" date="2020" name="bioRxiv">
        <title>Comparative genomics of Chlamydomonas.</title>
        <authorList>
            <person name="Craig R.J."/>
            <person name="Hasan A.R."/>
            <person name="Ness R.W."/>
            <person name="Keightley P.D."/>
        </authorList>
    </citation>
    <scope>NUCLEOTIDE SEQUENCE</scope>
    <source>
        <strain evidence="8">SAG 7.73</strain>
    </source>
</reference>
<comment type="caution">
    <text evidence="8">The sequence shown here is derived from an EMBL/GenBank/DDBJ whole genome shotgun (WGS) entry which is preliminary data.</text>
</comment>
<dbReference type="SMART" id="SM00482">
    <property type="entry name" value="POLAc"/>
    <property type="match status" value="1"/>
</dbReference>
<feature type="compositionally biased region" description="Low complexity" evidence="6">
    <location>
        <begin position="170"/>
        <end position="189"/>
    </location>
</feature>
<evidence type="ECO:0000259" key="7">
    <source>
        <dbReference type="SMART" id="SM00482"/>
    </source>
</evidence>
<evidence type="ECO:0000313" key="8">
    <source>
        <dbReference type="EMBL" id="KAG2429354.1"/>
    </source>
</evidence>
<dbReference type="AlphaFoldDB" id="A0A835SLS3"/>
<name>A0A835SLS3_CHLIN</name>